<dbReference type="CDD" id="cd00371">
    <property type="entry name" value="HMA"/>
    <property type="match status" value="2"/>
</dbReference>
<dbReference type="InterPro" id="IPR036163">
    <property type="entry name" value="HMA_dom_sf"/>
</dbReference>
<dbReference type="SUPFAM" id="SSF55008">
    <property type="entry name" value="HMA, heavy metal-associated domain"/>
    <property type="match status" value="2"/>
</dbReference>
<dbReference type="PROSITE" id="PS01047">
    <property type="entry name" value="HMA_1"/>
    <property type="match status" value="2"/>
</dbReference>
<dbReference type="PROSITE" id="PS50846">
    <property type="entry name" value="HMA_2"/>
    <property type="match status" value="2"/>
</dbReference>
<evidence type="ECO:0000256" key="8">
    <source>
        <dbReference type="SAM" id="Phobius"/>
    </source>
</evidence>
<evidence type="ECO:0000259" key="9">
    <source>
        <dbReference type="PROSITE" id="PS50846"/>
    </source>
</evidence>
<dbReference type="Gene3D" id="1.20.1110.10">
    <property type="entry name" value="Calcium-transporting ATPase, transmembrane domain"/>
    <property type="match status" value="1"/>
</dbReference>
<dbReference type="SFLD" id="SFLDS00003">
    <property type="entry name" value="Haloacid_Dehalogenase"/>
    <property type="match status" value="1"/>
</dbReference>
<evidence type="ECO:0000256" key="3">
    <source>
        <dbReference type="ARBA" id="ARBA00022692"/>
    </source>
</evidence>
<dbReference type="EMBL" id="CAUYUJ010018281">
    <property type="protein sequence ID" value="CAK0882245.1"/>
    <property type="molecule type" value="Genomic_DNA"/>
</dbReference>
<dbReference type="Gene3D" id="3.40.50.1000">
    <property type="entry name" value="HAD superfamily/HAD-like"/>
    <property type="match status" value="1"/>
</dbReference>
<dbReference type="Pfam" id="PF00702">
    <property type="entry name" value="Hydrolase"/>
    <property type="match status" value="1"/>
</dbReference>
<keyword evidence="4" id="KW-0479">Metal-binding</keyword>
<evidence type="ECO:0000256" key="4">
    <source>
        <dbReference type="ARBA" id="ARBA00022723"/>
    </source>
</evidence>
<reference evidence="10" key="1">
    <citation type="submission" date="2023-10" db="EMBL/GenBank/DDBJ databases">
        <authorList>
            <person name="Chen Y."/>
            <person name="Shah S."/>
            <person name="Dougan E. K."/>
            <person name="Thang M."/>
            <person name="Chan C."/>
        </authorList>
    </citation>
    <scope>NUCLEOTIDE SEQUENCE [LARGE SCALE GENOMIC DNA]</scope>
</reference>
<organism evidence="10 11">
    <name type="scientific">Prorocentrum cordatum</name>
    <dbReference type="NCBI Taxonomy" id="2364126"/>
    <lineage>
        <taxon>Eukaryota</taxon>
        <taxon>Sar</taxon>
        <taxon>Alveolata</taxon>
        <taxon>Dinophyceae</taxon>
        <taxon>Prorocentrales</taxon>
        <taxon>Prorocentraceae</taxon>
        <taxon>Prorocentrum</taxon>
    </lineage>
</organism>
<dbReference type="PANTHER" id="PTHR43520">
    <property type="entry name" value="ATP7, ISOFORM B"/>
    <property type="match status" value="1"/>
</dbReference>
<accession>A0ABN9WBY2</accession>
<feature type="transmembrane region" description="Helical" evidence="8">
    <location>
        <begin position="1007"/>
        <end position="1028"/>
    </location>
</feature>
<proteinExistence type="inferred from homology"/>
<dbReference type="Gene3D" id="3.40.1110.10">
    <property type="entry name" value="Calcium-transporting ATPase, cytoplasmic domain N"/>
    <property type="match status" value="1"/>
</dbReference>
<dbReference type="InterPro" id="IPR044492">
    <property type="entry name" value="P_typ_ATPase_HD_dom"/>
</dbReference>
<evidence type="ECO:0000256" key="2">
    <source>
        <dbReference type="ARBA" id="ARBA00006024"/>
    </source>
</evidence>
<dbReference type="SUPFAM" id="SSF81660">
    <property type="entry name" value="Metal cation-transporting ATPase, ATP-binding domain N"/>
    <property type="match status" value="1"/>
</dbReference>
<feature type="transmembrane region" description="Helical" evidence="8">
    <location>
        <begin position="613"/>
        <end position="635"/>
    </location>
</feature>
<name>A0ABN9WBY2_9DINO</name>
<dbReference type="InterPro" id="IPR023214">
    <property type="entry name" value="HAD_sf"/>
</dbReference>
<dbReference type="SFLD" id="SFLDF00027">
    <property type="entry name" value="p-type_atpase"/>
    <property type="match status" value="1"/>
</dbReference>
<comment type="subcellular location">
    <subcellularLocation>
        <location evidence="1">Endomembrane system</location>
        <topology evidence="1">Multi-pass membrane protein</topology>
    </subcellularLocation>
</comment>
<evidence type="ECO:0000256" key="6">
    <source>
        <dbReference type="ARBA" id="ARBA00022989"/>
    </source>
</evidence>
<dbReference type="Pfam" id="PF00122">
    <property type="entry name" value="E1-E2_ATPase"/>
    <property type="match status" value="1"/>
</dbReference>
<dbReference type="InterPro" id="IPR006121">
    <property type="entry name" value="HMA_dom"/>
</dbReference>
<feature type="transmembrane region" description="Helical" evidence="8">
    <location>
        <begin position="369"/>
        <end position="394"/>
    </location>
</feature>
<gene>
    <name evidence="10" type="ORF">PCOR1329_LOCUS64816</name>
</gene>
<dbReference type="NCBIfam" id="TIGR01494">
    <property type="entry name" value="ATPase_P-type"/>
    <property type="match status" value="2"/>
</dbReference>
<keyword evidence="6 8" id="KW-1133">Transmembrane helix</keyword>
<dbReference type="Pfam" id="PF00403">
    <property type="entry name" value="HMA"/>
    <property type="match status" value="2"/>
</dbReference>
<dbReference type="PRINTS" id="PR00120">
    <property type="entry name" value="HATPASE"/>
</dbReference>
<keyword evidence="5" id="KW-1278">Translocase</keyword>
<dbReference type="InterPro" id="IPR001757">
    <property type="entry name" value="P_typ_ATPase"/>
</dbReference>
<evidence type="ECO:0000256" key="5">
    <source>
        <dbReference type="ARBA" id="ARBA00022967"/>
    </source>
</evidence>
<dbReference type="PROSITE" id="PS00154">
    <property type="entry name" value="ATPASE_E1_E2"/>
    <property type="match status" value="1"/>
</dbReference>
<dbReference type="SFLD" id="SFLDG00002">
    <property type="entry name" value="C1.7:_P-type_atpase_like"/>
    <property type="match status" value="1"/>
</dbReference>
<feature type="domain" description="HMA" evidence="9">
    <location>
        <begin position="134"/>
        <end position="201"/>
    </location>
</feature>
<dbReference type="InterPro" id="IPR059000">
    <property type="entry name" value="ATPase_P-type_domA"/>
</dbReference>
<dbReference type="PRINTS" id="PR00119">
    <property type="entry name" value="CATATPASE"/>
</dbReference>
<dbReference type="Gene3D" id="3.30.70.100">
    <property type="match status" value="2"/>
</dbReference>
<evidence type="ECO:0000313" key="11">
    <source>
        <dbReference type="Proteomes" id="UP001189429"/>
    </source>
</evidence>
<dbReference type="Proteomes" id="UP001189429">
    <property type="component" value="Unassembled WGS sequence"/>
</dbReference>
<dbReference type="InterPro" id="IPR056236">
    <property type="entry name" value="HMA_PCA1"/>
</dbReference>
<feature type="domain" description="HMA" evidence="9">
    <location>
        <begin position="58"/>
        <end position="125"/>
    </location>
</feature>
<feature type="transmembrane region" description="Helical" evidence="8">
    <location>
        <begin position="569"/>
        <end position="587"/>
    </location>
</feature>
<dbReference type="PANTHER" id="PTHR43520:SF8">
    <property type="entry name" value="P-TYPE CU(+) TRANSPORTER"/>
    <property type="match status" value="1"/>
</dbReference>
<dbReference type="SUPFAM" id="SSF81665">
    <property type="entry name" value="Calcium ATPase, transmembrane domain M"/>
    <property type="match status" value="1"/>
</dbReference>
<dbReference type="SUPFAM" id="SSF56784">
    <property type="entry name" value="HAD-like"/>
    <property type="match status" value="1"/>
</dbReference>
<comment type="caution">
    <text evidence="10">The sequence shown here is derived from an EMBL/GenBank/DDBJ whole genome shotgun (WGS) entry which is preliminary data.</text>
</comment>
<feature type="transmembrane region" description="Helical" evidence="8">
    <location>
        <begin position="295"/>
        <end position="317"/>
    </location>
</feature>
<keyword evidence="3 8" id="KW-0812">Transmembrane</keyword>
<sequence>MEAVLASHPTLVAASAAASVAAAVAAACVNGKRLHSTGKDVPAVPDRACAEVNNEVQRCAVLRIDGMTCSNCSNAVTKVLESLEQVSRCEVDLINEKATVWYSSSAKFTANEICSEVEDIGFGATAISDAFSQSCAVLRIDGMTCSNCSNAVTTALENLEQVSRCEVDLINEKATVWYYTSAAFTVNEICSAVEDIGFGATTISNEIAKSEGGGTALLHLLDAETTADSASILRATAGVADVMVDGSLMKVTYDPEKVGARKLLQSLGAGKSGAGVKLAPPDLVAARSSAECLPAGLLTAVALTAAIVSVCWVLPCVKHCNRFLNKEVVPGLSVMMLLLCALATPVQFYSGRRFHVGAYHALKSGVWDMNVLVSLGSGLTFAYSFLVISFVVVGSRYYKFHHCKIPPSAFFEAPSVVVTCILVGKTLESWAKRNTSRSLRDLLKLQPPTAHLLTAGGTEAETVPVELLELGDTLQVFPGEAAPADGVLASEAGAAEFDESLLTGESRPVTKRKGDFIIGGSKCVSGRVELQVQRLGSRTMLSQIMGLVQKAQLNRANVQQVADAIAQRFVPFVVVLAILTWTTWYTLVYRLEMIPLSSILDGRMSQWPELDRFFFVLEHGLTVLLVACPCALGLATPTAVMAATGAAAKHGILVRTGAVPLELGSKISSVVLDKTGTLTCGRPRVTQVAARWSAGGAAQPTLQRLVEAHRQATGASARAAQERPTVAMTWLQEHGSAPQVVLPQTDAAGRRAQQRGEAERALWWAIGSAEMSSEHPVAKALVDTAGTVSRGPLTKPCTFENITGVGVRCILAGLSVDVASATSVLELCSGAPADAGASLREWVAAVRAGGATVVALAVEGVPLAVVALQDELAPHARSCVASLQVSGVDVWMCSGDHRVAARSVARQCGIHESRVVAEALPSDKVTTVEMLRAPDKKSGRSRVVAMVGDGVNDAPALATADIGIAIGAGHDVTVEAADIVLVRSDLRDLAAFFMLARDTLKTIKFNFLWAFIFNVCALPVAAGALWPWRVTMSPPLAACVMLSSSLFVCLNSLSLNNFKPARITWEA</sequence>
<dbReference type="Gene3D" id="2.70.150.10">
    <property type="entry name" value="Calcium-transporting ATPase, cytoplasmic transduction domain A"/>
    <property type="match status" value="1"/>
</dbReference>
<dbReference type="InterPro" id="IPR008250">
    <property type="entry name" value="ATPase_P-typ_transduc_dom_A_sf"/>
</dbReference>
<dbReference type="SUPFAM" id="SSF81653">
    <property type="entry name" value="Calcium ATPase, transduction domain A"/>
    <property type="match status" value="1"/>
</dbReference>
<dbReference type="InterPro" id="IPR017969">
    <property type="entry name" value="Heavy-metal-associated_CS"/>
</dbReference>
<evidence type="ECO:0000256" key="1">
    <source>
        <dbReference type="ARBA" id="ARBA00004127"/>
    </source>
</evidence>
<comment type="similarity">
    <text evidence="2">Belongs to the cation transport ATPase (P-type) (TC 3.A.3) family. Type IB subfamily.</text>
</comment>
<feature type="transmembrane region" description="Helical" evidence="8">
    <location>
        <begin position="329"/>
        <end position="349"/>
    </location>
</feature>
<dbReference type="Pfam" id="PF24534">
    <property type="entry name" value="HMA_PCA1"/>
    <property type="match status" value="1"/>
</dbReference>
<feature type="transmembrane region" description="Helical" evidence="8">
    <location>
        <begin position="1034"/>
        <end position="1053"/>
    </location>
</feature>
<keyword evidence="11" id="KW-1185">Reference proteome</keyword>
<dbReference type="InterPro" id="IPR023298">
    <property type="entry name" value="ATPase_P-typ_TM_dom_sf"/>
</dbReference>
<protein>
    <recommendedName>
        <fullName evidence="9">HMA domain-containing protein</fullName>
    </recommendedName>
</protein>
<keyword evidence="7 8" id="KW-0472">Membrane</keyword>
<dbReference type="InterPro" id="IPR018303">
    <property type="entry name" value="ATPase_P-typ_P_site"/>
</dbReference>
<dbReference type="InterPro" id="IPR036412">
    <property type="entry name" value="HAD-like_sf"/>
</dbReference>
<dbReference type="InterPro" id="IPR023299">
    <property type="entry name" value="ATPase_P-typ_cyto_dom_N"/>
</dbReference>
<evidence type="ECO:0000313" key="10">
    <source>
        <dbReference type="EMBL" id="CAK0882245.1"/>
    </source>
</evidence>
<evidence type="ECO:0000256" key="7">
    <source>
        <dbReference type="ARBA" id="ARBA00023136"/>
    </source>
</evidence>